<organism evidence="2 3">
    <name type="scientific">Dendryphion nanum</name>
    <dbReference type="NCBI Taxonomy" id="256645"/>
    <lineage>
        <taxon>Eukaryota</taxon>
        <taxon>Fungi</taxon>
        <taxon>Dikarya</taxon>
        <taxon>Ascomycota</taxon>
        <taxon>Pezizomycotina</taxon>
        <taxon>Dothideomycetes</taxon>
        <taxon>Pleosporomycetidae</taxon>
        <taxon>Pleosporales</taxon>
        <taxon>Torulaceae</taxon>
        <taxon>Dendryphion</taxon>
    </lineage>
</organism>
<evidence type="ECO:0000313" key="2">
    <source>
        <dbReference type="EMBL" id="KAH7126652.1"/>
    </source>
</evidence>
<dbReference type="PANTHER" id="PTHR42774">
    <property type="entry name" value="PHOSPHOTRANSFERASE SYSTEM TRANSPORT PROTEIN"/>
    <property type="match status" value="1"/>
</dbReference>
<dbReference type="PANTHER" id="PTHR42774:SF3">
    <property type="entry name" value="KETOHEXOKINASE"/>
    <property type="match status" value="1"/>
</dbReference>
<evidence type="ECO:0000259" key="1">
    <source>
        <dbReference type="Pfam" id="PF00294"/>
    </source>
</evidence>
<dbReference type="EMBL" id="JAGMWT010000006">
    <property type="protein sequence ID" value="KAH7126652.1"/>
    <property type="molecule type" value="Genomic_DNA"/>
</dbReference>
<keyword evidence="3" id="KW-1185">Reference proteome</keyword>
<accession>A0A9P9DX23</accession>
<dbReference type="Pfam" id="PF00294">
    <property type="entry name" value="PfkB"/>
    <property type="match status" value="1"/>
</dbReference>
<dbReference type="InterPro" id="IPR011611">
    <property type="entry name" value="PfkB_dom"/>
</dbReference>
<dbReference type="InterPro" id="IPR052562">
    <property type="entry name" value="Ketohexokinase-related"/>
</dbReference>
<name>A0A9P9DX23_9PLEO</name>
<dbReference type="SUPFAM" id="SSF53613">
    <property type="entry name" value="Ribokinase-like"/>
    <property type="match status" value="1"/>
</dbReference>
<dbReference type="Gene3D" id="3.40.1190.20">
    <property type="match status" value="1"/>
</dbReference>
<dbReference type="InterPro" id="IPR029056">
    <property type="entry name" value="Ribokinase-like"/>
</dbReference>
<feature type="domain" description="Carbohydrate kinase PfkB" evidence="1">
    <location>
        <begin position="3"/>
        <end position="333"/>
    </location>
</feature>
<gene>
    <name evidence="2" type="ORF">B0J11DRAFT_281878</name>
</gene>
<proteinExistence type="predicted"/>
<dbReference type="AlphaFoldDB" id="A0A9P9DX23"/>
<evidence type="ECO:0000313" key="3">
    <source>
        <dbReference type="Proteomes" id="UP000700596"/>
    </source>
</evidence>
<reference evidence="2" key="1">
    <citation type="journal article" date="2021" name="Nat. Commun.">
        <title>Genetic determinants of endophytism in the Arabidopsis root mycobiome.</title>
        <authorList>
            <person name="Mesny F."/>
            <person name="Miyauchi S."/>
            <person name="Thiergart T."/>
            <person name="Pickel B."/>
            <person name="Atanasova L."/>
            <person name="Karlsson M."/>
            <person name="Huettel B."/>
            <person name="Barry K.W."/>
            <person name="Haridas S."/>
            <person name="Chen C."/>
            <person name="Bauer D."/>
            <person name="Andreopoulos W."/>
            <person name="Pangilinan J."/>
            <person name="LaButti K."/>
            <person name="Riley R."/>
            <person name="Lipzen A."/>
            <person name="Clum A."/>
            <person name="Drula E."/>
            <person name="Henrissat B."/>
            <person name="Kohler A."/>
            <person name="Grigoriev I.V."/>
            <person name="Martin F.M."/>
            <person name="Hacquard S."/>
        </authorList>
    </citation>
    <scope>NUCLEOTIDE SEQUENCE</scope>
    <source>
        <strain evidence="2">MPI-CAGE-CH-0243</strain>
    </source>
</reference>
<dbReference type="OrthoDB" id="204058at2759"/>
<protein>
    <submittedName>
        <fullName evidence="2">Ketohexokinase-like protein</fullName>
    </submittedName>
</protein>
<comment type="caution">
    <text evidence="2">The sequence shown here is derived from an EMBL/GenBank/DDBJ whole genome shotgun (WGS) entry which is preliminary data.</text>
</comment>
<dbReference type="Proteomes" id="UP000700596">
    <property type="component" value="Unassembled WGS sequence"/>
</dbReference>
<sequence>MQQYIVCVGTVYIDTILDVPHFPIEDEKLRAQSMTRRRGGNCANALEVIEQLIEVDSHEEDMKEKIVHPAQLCLITVLPNQRSDDVKFIQDSIKNTHLDGFGIYRKDIPTAASSMILRNGQTGTRTIVSHNALPEMNVEEFVARIDTLIPQNETSELDKWIHFEGRNELVSVQCIRYLRCAEKHSRVRISVELEKPSRTDMYEGAKLADVVFYSSIWAKANNHSDPVEFLKTQTQHMRSDAILICMWGSEGIVAVRKHQNTADEWEKVVAWKPFSTGSYVTTPAVVDAIGAGDTFIAGMLFALTHRENTWNFRKILEFAVEIAGRKVFQHGFQGLGHAMRADVNNLNTD</sequence>